<proteinExistence type="inferred from homology"/>
<gene>
    <name evidence="5" type="primary">cofC</name>
    <name evidence="6" type="ORF">C7452_0761</name>
</gene>
<comment type="catalytic activity">
    <reaction evidence="5">
        <text>(2S)-2-phospholactate + GTP + H(+) = (2S)-lactyl-2-diphospho-5'-guanosine + diphosphate</text>
        <dbReference type="Rhea" id="RHEA:63424"/>
        <dbReference type="ChEBI" id="CHEBI:15378"/>
        <dbReference type="ChEBI" id="CHEBI:33019"/>
        <dbReference type="ChEBI" id="CHEBI:37565"/>
        <dbReference type="ChEBI" id="CHEBI:59435"/>
        <dbReference type="ChEBI" id="CHEBI:59906"/>
        <dbReference type="EC" id="2.7.7.68"/>
    </reaction>
</comment>
<dbReference type="Gene3D" id="3.90.550.10">
    <property type="entry name" value="Spore Coat Polysaccharide Biosynthesis Protein SpsA, Chain A"/>
    <property type="match status" value="1"/>
</dbReference>
<dbReference type="NCBIfam" id="TIGR03552">
    <property type="entry name" value="F420_cofC"/>
    <property type="match status" value="1"/>
</dbReference>
<reference evidence="6 7" key="1">
    <citation type="submission" date="2018-07" db="EMBL/GenBank/DDBJ databases">
        <title>Genomic Encyclopedia of Type Strains, Phase IV (KMG-IV): sequencing the most valuable type-strain genomes for metagenomic binning, comparative biology and taxonomic classification.</title>
        <authorList>
            <person name="Goeker M."/>
        </authorList>
    </citation>
    <scope>NUCLEOTIDE SEQUENCE [LARGE SCALE GENOMIC DNA]</scope>
    <source>
        <strain evidence="6 7">DSM 7466</strain>
    </source>
</reference>
<dbReference type="AlphaFoldDB" id="A0A371NFJ9"/>
<dbReference type="InterPro" id="IPR002835">
    <property type="entry name" value="CofC"/>
</dbReference>
<keyword evidence="1 5" id="KW-0808">Transferase</keyword>
<dbReference type="HAMAP" id="MF_02114">
    <property type="entry name" value="CofC"/>
    <property type="match status" value="1"/>
</dbReference>
<dbReference type="GO" id="GO:0052645">
    <property type="term" value="P:F420-0 metabolic process"/>
    <property type="evidence" value="ECO:0007669"/>
    <property type="project" value="UniProtKB-UniRule"/>
</dbReference>
<evidence type="ECO:0000256" key="3">
    <source>
        <dbReference type="ARBA" id="ARBA00022741"/>
    </source>
</evidence>
<dbReference type="PANTHER" id="PTHR40392:SF1">
    <property type="entry name" value="2-PHOSPHO-L-LACTATE GUANYLYLTRANSFERASE"/>
    <property type="match status" value="1"/>
</dbReference>
<dbReference type="GO" id="GO:0043814">
    <property type="term" value="F:phospholactate guanylyltransferase activity"/>
    <property type="evidence" value="ECO:0007669"/>
    <property type="project" value="UniProtKB-EC"/>
</dbReference>
<comment type="subunit">
    <text evidence="5">Homodimer.</text>
</comment>
<sequence>MKTCAIIPVSRFTHAKTRLSPTLSPSEREGLLKAMLMDVSGALARHVDRVLVISADEDVLEYAYSLGLKILEEEGERDLNGALEQAMDFCAPEFDRVIITPSDIPLIGKADVSNLLDHASRSDVVIAPAKGGGTNTLILRPSAMSLRFGDCSFFEHIREARERGLSVSVYDSFYLSLDVNTAEDLGEIILHGEGTHAREYLRKLRFTVKPSRGSDRLEVSRSP</sequence>
<accession>A0A371NFJ9</accession>
<dbReference type="Pfam" id="PF01983">
    <property type="entry name" value="CofC"/>
    <property type="match status" value="1"/>
</dbReference>
<comment type="function">
    <text evidence="5">Guanylyltransferase that catalyzes the activation of (2S)-2-phospholactate (2-PL) as (2S)-lactyl-2-diphospho-5'-guanosine, via the condensation of 2-PL with GTP. It is involved in the biosynthesis of coenzyme F420, a hydride carrier cofactor.</text>
</comment>
<dbReference type="EMBL" id="QREL01000001">
    <property type="protein sequence ID" value="REE28740.1"/>
    <property type="molecule type" value="Genomic_DNA"/>
</dbReference>
<evidence type="ECO:0000256" key="5">
    <source>
        <dbReference type="HAMAP-Rule" id="MF_02114"/>
    </source>
</evidence>
<comment type="caution">
    <text evidence="6">The sequence shown here is derived from an EMBL/GenBank/DDBJ whole genome shotgun (WGS) entry which is preliminary data.</text>
</comment>
<dbReference type="PANTHER" id="PTHR40392">
    <property type="entry name" value="2-PHOSPHO-L-LACTATE GUANYLYLTRANSFERASE"/>
    <property type="match status" value="1"/>
</dbReference>
<dbReference type="Gene3D" id="6.10.140.50">
    <property type="match status" value="1"/>
</dbReference>
<name>A0A371NFJ9_9EURY</name>
<dbReference type="RefSeq" id="WP_115892252.1">
    <property type="nucleotide sequence ID" value="NZ_QREL01000001.1"/>
</dbReference>
<keyword evidence="2 5" id="KW-0548">Nucleotidyltransferase</keyword>
<dbReference type="Proteomes" id="UP000256864">
    <property type="component" value="Unassembled WGS sequence"/>
</dbReference>
<evidence type="ECO:0000256" key="1">
    <source>
        <dbReference type="ARBA" id="ARBA00022679"/>
    </source>
</evidence>
<protein>
    <recommendedName>
        <fullName evidence="5">2-phospho-L-lactate guanylyltransferase</fullName>
        <shortName evidence="5">LP guanylyltransferase</shortName>
        <ecNumber evidence="5">2.7.7.68</ecNumber>
    </recommendedName>
</protein>
<comment type="similarity">
    <text evidence="5">Belongs to the CofC family.</text>
</comment>
<keyword evidence="4 5" id="KW-0342">GTP-binding</keyword>
<dbReference type="GO" id="GO:0005525">
    <property type="term" value="F:GTP binding"/>
    <property type="evidence" value="ECO:0007669"/>
    <property type="project" value="UniProtKB-KW"/>
</dbReference>
<keyword evidence="7" id="KW-1185">Reference proteome</keyword>
<organism evidence="6 7">
    <name type="scientific">Methanothermobacter defluvii</name>
    <dbReference type="NCBI Taxonomy" id="49339"/>
    <lineage>
        <taxon>Archaea</taxon>
        <taxon>Methanobacteriati</taxon>
        <taxon>Methanobacteriota</taxon>
        <taxon>Methanomada group</taxon>
        <taxon>Methanobacteria</taxon>
        <taxon>Methanobacteriales</taxon>
        <taxon>Methanobacteriaceae</taxon>
        <taxon>Methanothermobacter</taxon>
    </lineage>
</organism>
<dbReference type="UniPathway" id="UPA00071"/>
<evidence type="ECO:0000256" key="2">
    <source>
        <dbReference type="ARBA" id="ARBA00022695"/>
    </source>
</evidence>
<dbReference type="InterPro" id="IPR029044">
    <property type="entry name" value="Nucleotide-diphossugar_trans"/>
</dbReference>
<keyword evidence="3 5" id="KW-0547">Nucleotide-binding</keyword>
<evidence type="ECO:0000313" key="7">
    <source>
        <dbReference type="Proteomes" id="UP000256864"/>
    </source>
</evidence>
<evidence type="ECO:0000313" key="6">
    <source>
        <dbReference type="EMBL" id="REE28740.1"/>
    </source>
</evidence>
<dbReference type="SUPFAM" id="SSF53448">
    <property type="entry name" value="Nucleotide-diphospho-sugar transferases"/>
    <property type="match status" value="1"/>
</dbReference>
<comment type="pathway">
    <text evidence="5">Cofactor biosynthesis; coenzyme F420 biosynthesis.</text>
</comment>
<dbReference type="EC" id="2.7.7.68" evidence="5"/>
<evidence type="ECO:0000256" key="4">
    <source>
        <dbReference type="ARBA" id="ARBA00023134"/>
    </source>
</evidence>